<dbReference type="OrthoDB" id="5420823at2759"/>
<gene>
    <name evidence="2" type="ORF">H072_11362</name>
</gene>
<comment type="caution">
    <text evidence="2">The sequence shown here is derived from an EMBL/GenBank/DDBJ whole genome shotgun (WGS) entry which is preliminary data.</text>
</comment>
<feature type="compositionally biased region" description="Low complexity" evidence="1">
    <location>
        <begin position="42"/>
        <end position="55"/>
    </location>
</feature>
<dbReference type="HOGENOM" id="CLU_1026820_0_0_1"/>
<dbReference type="OMA" id="ANARWQM"/>
<reference evidence="2 3" key="1">
    <citation type="journal article" date="2013" name="PLoS Genet.">
        <title>Genomic mechanisms accounting for the adaptation to parasitism in nematode-trapping fungi.</title>
        <authorList>
            <person name="Meerupati T."/>
            <person name="Andersson K.M."/>
            <person name="Friman E."/>
            <person name="Kumar D."/>
            <person name="Tunlid A."/>
            <person name="Ahren D."/>
        </authorList>
    </citation>
    <scope>NUCLEOTIDE SEQUENCE [LARGE SCALE GENOMIC DNA]</scope>
    <source>
        <strain evidence="2 3">CBS 200.50</strain>
    </source>
</reference>
<evidence type="ECO:0000313" key="2">
    <source>
        <dbReference type="EMBL" id="EPS35295.1"/>
    </source>
</evidence>
<feature type="compositionally biased region" description="Basic and acidic residues" evidence="1">
    <location>
        <begin position="91"/>
        <end position="106"/>
    </location>
</feature>
<feature type="region of interest" description="Disordered" evidence="1">
    <location>
        <begin position="225"/>
        <end position="262"/>
    </location>
</feature>
<dbReference type="EMBL" id="AQGS01001196">
    <property type="protein sequence ID" value="EPS35295.1"/>
    <property type="molecule type" value="Genomic_DNA"/>
</dbReference>
<dbReference type="Proteomes" id="UP000015100">
    <property type="component" value="Unassembled WGS sequence"/>
</dbReference>
<dbReference type="AlphaFoldDB" id="S7ZX29"/>
<feature type="region of interest" description="Disordered" evidence="1">
    <location>
        <begin position="1"/>
        <end position="108"/>
    </location>
</feature>
<evidence type="ECO:0000313" key="3">
    <source>
        <dbReference type="Proteomes" id="UP000015100"/>
    </source>
</evidence>
<dbReference type="STRING" id="1284197.S7ZX29"/>
<sequence length="262" mass="29187">MSKYEKSSRGREYRDRSRDRYEKSEKDRETTHRRSRRHRSPSYDSSSDSDSYSSDSSREPSTRRPSRRHTTAPHSDGEGHRTRGREHRRREREYYSEESPSRERGGKAGIVEDLLAAVGLIQSKHKGDHKTRSGGPDLDERKKNTREALQAALTAAAMEAFRTRKEGKLTPQRLMQIAGAAIAAGGLDVLVDRSGGNGGSLKTIIESVVGGMATSKTMGKSIKHKRDESVGNKVGSGVIGMATRRLARSMSQGPRRSRTTKY</sequence>
<reference evidence="3" key="2">
    <citation type="submission" date="2013-04" db="EMBL/GenBank/DDBJ databases">
        <title>Genomic mechanisms accounting for the adaptation to parasitism in nematode-trapping fungi.</title>
        <authorList>
            <person name="Ahren D.G."/>
        </authorList>
    </citation>
    <scope>NUCLEOTIDE SEQUENCE [LARGE SCALE GENOMIC DNA]</scope>
    <source>
        <strain evidence="3">CBS 200.50</strain>
    </source>
</reference>
<organism evidence="2 3">
    <name type="scientific">Dactylellina haptotyla (strain CBS 200.50)</name>
    <name type="common">Nematode-trapping fungus</name>
    <name type="synonym">Monacrosporium haptotylum</name>
    <dbReference type="NCBI Taxonomy" id="1284197"/>
    <lineage>
        <taxon>Eukaryota</taxon>
        <taxon>Fungi</taxon>
        <taxon>Dikarya</taxon>
        <taxon>Ascomycota</taxon>
        <taxon>Pezizomycotina</taxon>
        <taxon>Orbiliomycetes</taxon>
        <taxon>Orbiliales</taxon>
        <taxon>Orbiliaceae</taxon>
        <taxon>Dactylellina</taxon>
    </lineage>
</organism>
<name>S7ZX29_DACHA</name>
<accession>S7ZX29</accession>
<keyword evidence="3" id="KW-1185">Reference proteome</keyword>
<dbReference type="eggNOG" id="ENOG502SXFN">
    <property type="taxonomic scope" value="Eukaryota"/>
</dbReference>
<protein>
    <submittedName>
        <fullName evidence="2">Uncharacterized protein</fullName>
    </submittedName>
</protein>
<feature type="compositionally biased region" description="Basic and acidic residues" evidence="1">
    <location>
        <begin position="1"/>
        <end position="32"/>
    </location>
</feature>
<proteinExistence type="predicted"/>
<evidence type="ECO:0000256" key="1">
    <source>
        <dbReference type="SAM" id="MobiDB-lite"/>
    </source>
</evidence>
<feature type="region of interest" description="Disordered" evidence="1">
    <location>
        <begin position="121"/>
        <end position="142"/>
    </location>
</feature>